<sequence>MFRAEKIIARGIGSSSNDVYKDKLVDLREGRVGKRGIPIRVRAEAYLHIVDLISSTPRVGFMAKTLGELLYLRKITSDKDKLREINGRIKILRRQVNPRIVNEIVAESKKYL</sequence>
<comment type="caution">
    <text evidence="1">The sequence shown here is derived from an EMBL/GenBank/DDBJ whole genome shotgun (WGS) entry which is preliminary data.</text>
</comment>
<gene>
    <name evidence="1" type="ORF">UT63_C0019G0026</name>
</gene>
<name>A0A0G0PYS9_9BACT</name>
<evidence type="ECO:0000313" key="1">
    <source>
        <dbReference type="EMBL" id="KKR33304.1"/>
    </source>
</evidence>
<dbReference type="EMBL" id="LBXN01000019">
    <property type="protein sequence ID" value="KKR33304.1"/>
    <property type="molecule type" value="Genomic_DNA"/>
</dbReference>
<protein>
    <submittedName>
        <fullName evidence="1">Uncharacterized protein</fullName>
    </submittedName>
</protein>
<organism evidence="1 2">
    <name type="scientific">Candidatus Gottesmanbacteria bacterium GW2011_GWC2_39_8</name>
    <dbReference type="NCBI Taxonomy" id="1618450"/>
    <lineage>
        <taxon>Bacteria</taxon>
        <taxon>Candidatus Gottesmaniibacteriota</taxon>
    </lineage>
</organism>
<dbReference type="AlphaFoldDB" id="A0A0G0PYS9"/>
<evidence type="ECO:0000313" key="2">
    <source>
        <dbReference type="Proteomes" id="UP000034539"/>
    </source>
</evidence>
<accession>A0A0G0PYS9</accession>
<reference evidence="1 2" key="1">
    <citation type="journal article" date="2015" name="Nature">
        <title>rRNA introns, odd ribosomes, and small enigmatic genomes across a large radiation of phyla.</title>
        <authorList>
            <person name="Brown C.T."/>
            <person name="Hug L.A."/>
            <person name="Thomas B.C."/>
            <person name="Sharon I."/>
            <person name="Castelle C.J."/>
            <person name="Singh A."/>
            <person name="Wilkins M.J."/>
            <person name="Williams K.H."/>
            <person name="Banfield J.F."/>
        </authorList>
    </citation>
    <scope>NUCLEOTIDE SEQUENCE [LARGE SCALE GENOMIC DNA]</scope>
</reference>
<proteinExistence type="predicted"/>
<dbReference type="Proteomes" id="UP000034539">
    <property type="component" value="Unassembled WGS sequence"/>
</dbReference>